<evidence type="ECO:0000259" key="6">
    <source>
        <dbReference type="Pfam" id="PF09375"/>
    </source>
</evidence>
<dbReference type="Pfam" id="PF09375">
    <property type="entry name" value="Peptidase_M75"/>
    <property type="match status" value="1"/>
</dbReference>
<dbReference type="AlphaFoldDB" id="A0A7G7MFC6"/>
<evidence type="ECO:0000256" key="5">
    <source>
        <dbReference type="SAM" id="Phobius"/>
    </source>
</evidence>
<dbReference type="PANTHER" id="PTHR39192:SF1">
    <property type="entry name" value="IRON UPTAKE SYSTEM COMPONENT EFEO"/>
    <property type="match status" value="1"/>
</dbReference>
<dbReference type="InterPro" id="IPR050894">
    <property type="entry name" value="EfeM/EfeO_iron_uptake"/>
</dbReference>
<accession>A0A7G7MFC6</accession>
<comment type="subcellular location">
    <subcellularLocation>
        <location evidence="1">Cell envelope</location>
    </subcellularLocation>
</comment>
<dbReference type="Proteomes" id="UP000515728">
    <property type="component" value="Chromosome"/>
</dbReference>
<dbReference type="RefSeq" id="WP_185718241.1">
    <property type="nucleotide sequence ID" value="NZ_BAAAWI010000001.1"/>
</dbReference>
<feature type="region of interest" description="Disordered" evidence="4">
    <location>
        <begin position="1"/>
        <end position="85"/>
    </location>
</feature>
<feature type="transmembrane region" description="Helical" evidence="5">
    <location>
        <begin position="93"/>
        <end position="113"/>
    </location>
</feature>
<sequence>MPTARAPQVPAPARTSPASAAGRAAGPRVGAPPARSGVPAGGPPARPAAAPAGHPARPEPDPAAPARLPVPEIPAQRTRPPAPVRRRRRLRPALLAVAAVVAAGGATWGVLAVTAPEPVPAPVVGAPVVLVHAAALDEAALRYRDVVVAEADALRDRTAELVAAVRAGRVALAQDRYPLARAHWERIQVATEAVTGPDGEELGAAIDGQGVGLEPGEEFTGFHRLERDLWADGLQPDTRAIADRLLADVTALADGAPALQLTGHDLCTSAKELVDFAVVTALSGRENRFAGTDVADLAARVEGSRAAVEPLRPLLTDVDPALLAALDRRFADAADVLDRFRTGGTYRLWTDMSPADLKAVADVLDALGEPVSRVGGTVLV</sequence>
<keyword evidence="8" id="KW-1185">Reference proteome</keyword>
<evidence type="ECO:0000256" key="3">
    <source>
        <dbReference type="ARBA" id="ARBA00022729"/>
    </source>
</evidence>
<organism evidence="7 8">
    <name type="scientific">Pseudonocardia petroleophila</name>
    <dbReference type="NCBI Taxonomy" id="37331"/>
    <lineage>
        <taxon>Bacteria</taxon>
        <taxon>Bacillati</taxon>
        <taxon>Actinomycetota</taxon>
        <taxon>Actinomycetes</taxon>
        <taxon>Pseudonocardiales</taxon>
        <taxon>Pseudonocardiaceae</taxon>
        <taxon>Pseudonocardia</taxon>
    </lineage>
</organism>
<dbReference type="Gene3D" id="1.20.1420.20">
    <property type="entry name" value="M75 peptidase, HXXE motif"/>
    <property type="match status" value="1"/>
</dbReference>
<proteinExistence type="inferred from homology"/>
<protein>
    <recommendedName>
        <fullName evidence="6">Imelysin-like domain-containing protein</fullName>
    </recommendedName>
</protein>
<keyword evidence="3" id="KW-0732">Signal</keyword>
<dbReference type="KEGG" id="ppel:H6H00_25715"/>
<name>A0A7G7MFC6_9PSEU</name>
<dbReference type="InterPro" id="IPR034981">
    <property type="entry name" value="Imelysin-like_EfeO/Algp7"/>
</dbReference>
<keyword evidence="5" id="KW-0472">Membrane</keyword>
<evidence type="ECO:0000256" key="1">
    <source>
        <dbReference type="ARBA" id="ARBA00004196"/>
    </source>
</evidence>
<dbReference type="EMBL" id="CP060131">
    <property type="protein sequence ID" value="QNG51487.1"/>
    <property type="molecule type" value="Genomic_DNA"/>
</dbReference>
<feature type="compositionally biased region" description="Low complexity" evidence="4">
    <location>
        <begin position="11"/>
        <end position="38"/>
    </location>
</feature>
<keyword evidence="5" id="KW-1133">Transmembrane helix</keyword>
<dbReference type="InterPro" id="IPR018976">
    <property type="entry name" value="Imelysin-like"/>
</dbReference>
<gene>
    <name evidence="7" type="ORF">H6H00_25715</name>
</gene>
<keyword evidence="5" id="KW-0812">Transmembrane</keyword>
<evidence type="ECO:0000256" key="4">
    <source>
        <dbReference type="SAM" id="MobiDB-lite"/>
    </source>
</evidence>
<reference evidence="7 8" key="1">
    <citation type="submission" date="2020-08" db="EMBL/GenBank/DDBJ databases">
        <authorList>
            <person name="Mo P."/>
        </authorList>
    </citation>
    <scope>NUCLEOTIDE SEQUENCE [LARGE SCALE GENOMIC DNA]</scope>
    <source>
        <strain evidence="7 8">CGMCC 4.1532</strain>
    </source>
</reference>
<dbReference type="InterPro" id="IPR038352">
    <property type="entry name" value="Imelysin_sf"/>
</dbReference>
<dbReference type="PANTHER" id="PTHR39192">
    <property type="entry name" value="IRON UPTAKE SYSTEM COMPONENT EFEO"/>
    <property type="match status" value="1"/>
</dbReference>
<comment type="similarity">
    <text evidence="2">Belongs to the EfeM/EfeO family.</text>
</comment>
<evidence type="ECO:0000256" key="2">
    <source>
        <dbReference type="ARBA" id="ARBA00005989"/>
    </source>
</evidence>
<evidence type="ECO:0000313" key="8">
    <source>
        <dbReference type="Proteomes" id="UP000515728"/>
    </source>
</evidence>
<evidence type="ECO:0000313" key="7">
    <source>
        <dbReference type="EMBL" id="QNG51487.1"/>
    </source>
</evidence>
<dbReference type="CDD" id="cd14656">
    <property type="entry name" value="Imelysin-like_EfeO"/>
    <property type="match status" value="1"/>
</dbReference>
<feature type="domain" description="Imelysin-like" evidence="6">
    <location>
        <begin position="142"/>
        <end position="370"/>
    </location>
</feature>
<dbReference type="GO" id="GO:0030313">
    <property type="term" value="C:cell envelope"/>
    <property type="evidence" value="ECO:0007669"/>
    <property type="project" value="UniProtKB-SubCell"/>
</dbReference>